<dbReference type="Proteomes" id="UP001141327">
    <property type="component" value="Unassembled WGS sequence"/>
</dbReference>
<gene>
    <name evidence="1" type="ORF">PAPYR_4713</name>
</gene>
<reference evidence="1" key="1">
    <citation type="journal article" date="2022" name="bioRxiv">
        <title>Genomics of Preaxostyla Flagellates Illuminates Evolutionary Transitions and the Path Towards Mitochondrial Loss.</title>
        <authorList>
            <person name="Novak L.V.F."/>
            <person name="Treitli S.C."/>
            <person name="Pyrih J."/>
            <person name="Halakuc P."/>
            <person name="Pipaliya S.V."/>
            <person name="Vacek V."/>
            <person name="Brzon O."/>
            <person name="Soukal P."/>
            <person name="Eme L."/>
            <person name="Dacks J.B."/>
            <person name="Karnkowska A."/>
            <person name="Elias M."/>
            <person name="Hampl V."/>
        </authorList>
    </citation>
    <scope>NUCLEOTIDE SEQUENCE</scope>
    <source>
        <strain evidence="1">RCP-MX</strain>
    </source>
</reference>
<protein>
    <submittedName>
        <fullName evidence="1">Uncharacterized protein</fullName>
    </submittedName>
</protein>
<keyword evidence="2" id="KW-1185">Reference proteome</keyword>
<organism evidence="1 2">
    <name type="scientific">Paratrimastix pyriformis</name>
    <dbReference type="NCBI Taxonomy" id="342808"/>
    <lineage>
        <taxon>Eukaryota</taxon>
        <taxon>Metamonada</taxon>
        <taxon>Preaxostyla</taxon>
        <taxon>Paratrimastigidae</taxon>
        <taxon>Paratrimastix</taxon>
    </lineage>
</organism>
<comment type="caution">
    <text evidence="1">The sequence shown here is derived from an EMBL/GenBank/DDBJ whole genome shotgun (WGS) entry which is preliminary data.</text>
</comment>
<evidence type="ECO:0000313" key="2">
    <source>
        <dbReference type="Proteomes" id="UP001141327"/>
    </source>
</evidence>
<dbReference type="EMBL" id="JAPMOS010000020">
    <property type="protein sequence ID" value="KAJ4459406.1"/>
    <property type="molecule type" value="Genomic_DNA"/>
</dbReference>
<accession>A0ABQ8UN24</accession>
<name>A0ABQ8UN24_9EUKA</name>
<sequence length="199" mass="22246">MEGLTENGATVTRPLFLPDSLQVSPSPRQVKGNFSLSAYFGEFKHDLRLWDSGGDSPRGWVDHPDLILACFSVIRGHQLEALHDQPGNRIEVNTNASSWSRSVSHCDWRTCVIKNTADTGIRWQVVSHALWSVPPHYFSTGITCPPWSVPPHTIQRHSFTWLTPNHHHPGDIHTPGDIHNHPGDTPVISTTTPVIQLYC</sequence>
<proteinExistence type="predicted"/>
<evidence type="ECO:0000313" key="1">
    <source>
        <dbReference type="EMBL" id="KAJ4459406.1"/>
    </source>
</evidence>